<evidence type="ECO:0000313" key="3">
    <source>
        <dbReference type="Proteomes" id="UP001476247"/>
    </source>
</evidence>
<feature type="compositionally biased region" description="Low complexity" evidence="1">
    <location>
        <begin position="91"/>
        <end position="113"/>
    </location>
</feature>
<organism evidence="2 3">
    <name type="scientific">Helicostylum pulchrum</name>
    <dbReference type="NCBI Taxonomy" id="562976"/>
    <lineage>
        <taxon>Eukaryota</taxon>
        <taxon>Fungi</taxon>
        <taxon>Fungi incertae sedis</taxon>
        <taxon>Mucoromycota</taxon>
        <taxon>Mucoromycotina</taxon>
        <taxon>Mucoromycetes</taxon>
        <taxon>Mucorales</taxon>
        <taxon>Mucorineae</taxon>
        <taxon>Mucoraceae</taxon>
        <taxon>Helicostylum</taxon>
    </lineage>
</organism>
<dbReference type="EMBL" id="BAABUJ010000022">
    <property type="protein sequence ID" value="GAA5802290.1"/>
    <property type="molecule type" value="Genomic_DNA"/>
</dbReference>
<keyword evidence="3" id="KW-1185">Reference proteome</keyword>
<gene>
    <name evidence="2" type="ORF">HPULCUR_007753</name>
</gene>
<name>A0ABP9Y5M9_9FUNG</name>
<proteinExistence type="predicted"/>
<sequence length="475" mass="54345">MSSLNDAFWLENEENINAAIHTLGSTGMPINITKICEQLTSCIVESYDNATSLFGKTRPNWEHIAMAINDKRLGLSHYAPQAPGNVGSGGSELSSLTTTSSDSSSSTTKQLKLSPDDKEKVKHMFNNLNESKMWKLSTGTIVEKKMKEFALNCTYEHPVHSMILDLSDINWKKYLTDEEIDEIENFKMKQLVELPPNVNEYIKSLQKSTDAISLKRQLTQELECPASDWIRNTLLEYLKLFKYNHLPLTDQSEGDVLRRVWIFLDTVFDDSKISCRGGEKSSKSSSATRNNERAIAGEEKMERKLIGRKVDLLFKRQHLEYGCSECGRYEDQTKELYDGSFKMVKVLKDMLYNLHKTAPNSVREFILVGFLMFVLVNLPVENKFSLVLCDSPMGYVTRINRIDPLFLPEEPDDINIKLLPILKTVYQARLTMEQTNELVRKYVPEVKVTSKNSRFISPCFNTGKRKRSHDTSTKE</sequence>
<accession>A0ABP9Y5M9</accession>
<evidence type="ECO:0000313" key="2">
    <source>
        <dbReference type="EMBL" id="GAA5802290.1"/>
    </source>
</evidence>
<evidence type="ECO:0000256" key="1">
    <source>
        <dbReference type="SAM" id="MobiDB-lite"/>
    </source>
</evidence>
<feature type="region of interest" description="Disordered" evidence="1">
    <location>
        <begin position="79"/>
        <end position="117"/>
    </location>
</feature>
<reference evidence="2 3" key="1">
    <citation type="submission" date="2024-04" db="EMBL/GenBank/DDBJ databases">
        <title>genome sequences of Mucor flavus KT1a and Helicostylum pulchrum KT1b strains isolation_sourced from the surface of a dry-aged beef.</title>
        <authorList>
            <person name="Toyotome T."/>
            <person name="Hosono M."/>
            <person name="Torimaru M."/>
            <person name="Fukuda K."/>
            <person name="Mikami N."/>
        </authorList>
    </citation>
    <scope>NUCLEOTIDE SEQUENCE [LARGE SCALE GENOMIC DNA]</scope>
    <source>
        <strain evidence="2 3">KT1b</strain>
    </source>
</reference>
<dbReference type="Proteomes" id="UP001476247">
    <property type="component" value="Unassembled WGS sequence"/>
</dbReference>
<comment type="caution">
    <text evidence="2">The sequence shown here is derived from an EMBL/GenBank/DDBJ whole genome shotgun (WGS) entry which is preliminary data.</text>
</comment>
<protein>
    <submittedName>
        <fullName evidence="2">Uncharacterized protein</fullName>
    </submittedName>
</protein>